<dbReference type="Pfam" id="PF10502">
    <property type="entry name" value="Peptidase_S26"/>
    <property type="match status" value="1"/>
</dbReference>
<dbReference type="InterPro" id="IPR019756">
    <property type="entry name" value="Pept_S26A_signal_pept_1_Ser-AS"/>
</dbReference>
<feature type="active site" evidence="7">
    <location>
        <position position="53"/>
    </location>
</feature>
<evidence type="ECO:0000313" key="10">
    <source>
        <dbReference type="EMBL" id="QNV38640.1"/>
    </source>
</evidence>
<dbReference type="SUPFAM" id="SSF51306">
    <property type="entry name" value="LexA/Signal peptidase"/>
    <property type="match status" value="1"/>
</dbReference>
<dbReference type="Proteomes" id="UP000516404">
    <property type="component" value="Chromosome"/>
</dbReference>
<dbReference type="EC" id="3.4.21.89" evidence="4 8"/>
<comment type="subcellular location">
    <subcellularLocation>
        <location evidence="2">Cell membrane</location>
        <topology evidence="2">Single-pass type II membrane protein</topology>
    </subcellularLocation>
    <subcellularLocation>
        <location evidence="8">Membrane</location>
        <topology evidence="8">Single-pass type II membrane protein</topology>
    </subcellularLocation>
</comment>
<organism evidence="10 11">
    <name type="scientific">Rothia terrae</name>
    <dbReference type="NCBI Taxonomy" id="396015"/>
    <lineage>
        <taxon>Bacteria</taxon>
        <taxon>Bacillati</taxon>
        <taxon>Actinomycetota</taxon>
        <taxon>Actinomycetes</taxon>
        <taxon>Micrococcales</taxon>
        <taxon>Micrococcaceae</taxon>
        <taxon>Rothia</taxon>
    </lineage>
</organism>
<dbReference type="RefSeq" id="WP_190725254.1">
    <property type="nucleotide sequence ID" value="NZ_CP061539.1"/>
</dbReference>
<dbReference type="NCBIfam" id="TIGR02227">
    <property type="entry name" value="sigpep_I_bact"/>
    <property type="match status" value="1"/>
</dbReference>
<keyword evidence="5 8" id="KW-0645">Protease</keyword>
<keyword evidence="11" id="KW-1185">Reference proteome</keyword>
<dbReference type="PRINTS" id="PR00727">
    <property type="entry name" value="LEADERPTASE"/>
</dbReference>
<evidence type="ECO:0000256" key="2">
    <source>
        <dbReference type="ARBA" id="ARBA00004401"/>
    </source>
</evidence>
<dbReference type="GO" id="GO:0005886">
    <property type="term" value="C:plasma membrane"/>
    <property type="evidence" value="ECO:0007669"/>
    <property type="project" value="UniProtKB-SubCell"/>
</dbReference>
<name>A0A7H2BG44_9MICC</name>
<evidence type="ECO:0000313" key="11">
    <source>
        <dbReference type="Proteomes" id="UP000516404"/>
    </source>
</evidence>
<evidence type="ECO:0000256" key="5">
    <source>
        <dbReference type="ARBA" id="ARBA00022670"/>
    </source>
</evidence>
<dbReference type="CDD" id="cd06530">
    <property type="entry name" value="S26_SPase_I"/>
    <property type="match status" value="1"/>
</dbReference>
<reference evidence="10 11" key="1">
    <citation type="submission" date="2020-09" db="EMBL/GenBank/DDBJ databases">
        <title>Investigation of environmental microbes.</title>
        <authorList>
            <person name="Ou Y."/>
            <person name="Kang Q."/>
        </authorList>
    </citation>
    <scope>NUCLEOTIDE SEQUENCE [LARGE SCALE GENOMIC DNA]</scope>
    <source>
        <strain evidence="10 11">KJZ-14</strain>
    </source>
</reference>
<dbReference type="EMBL" id="CP061539">
    <property type="protein sequence ID" value="QNV38640.1"/>
    <property type="molecule type" value="Genomic_DNA"/>
</dbReference>
<feature type="active site" evidence="7">
    <location>
        <position position="121"/>
    </location>
</feature>
<dbReference type="InterPro" id="IPR019533">
    <property type="entry name" value="Peptidase_S26"/>
</dbReference>
<protein>
    <recommendedName>
        <fullName evidence="4 8">Signal peptidase I</fullName>
        <ecNumber evidence="4 8">3.4.21.89</ecNumber>
    </recommendedName>
</protein>
<sequence length="226" mass="24473">MSDAFDQAEPVEGRRQPFVRGWRLLAIAALLAFVALVVIRTFIVDLYYIPSDSMQPALEPGDRILVNPTGHTSDIERGDIVVFDGTGSFNKYVPGNAFLRNPLKEAGQWAGLAGSDTVYVKRVIGVAGDTVACCDANGKLIVNGVPQDEPYIFGTDVASTDRFTVTVPEGRIWVMGDHRSVSIDSRALIGAPGGGFIKTEKIIGEPTRIIWPLNRAGRIESQANTQ</sequence>
<evidence type="ECO:0000256" key="4">
    <source>
        <dbReference type="ARBA" id="ARBA00013208"/>
    </source>
</evidence>
<evidence type="ECO:0000256" key="1">
    <source>
        <dbReference type="ARBA" id="ARBA00000677"/>
    </source>
</evidence>
<accession>A0A7H2BG44</accession>
<evidence type="ECO:0000259" key="9">
    <source>
        <dbReference type="Pfam" id="PF10502"/>
    </source>
</evidence>
<keyword evidence="8" id="KW-1133">Transmembrane helix</keyword>
<proteinExistence type="inferred from homology"/>
<dbReference type="AlphaFoldDB" id="A0A7H2BG44"/>
<dbReference type="InterPro" id="IPR000223">
    <property type="entry name" value="Pept_S26A_signal_pept_1"/>
</dbReference>
<dbReference type="GO" id="GO:0009003">
    <property type="term" value="F:signal peptidase activity"/>
    <property type="evidence" value="ECO:0007669"/>
    <property type="project" value="UniProtKB-EC"/>
</dbReference>
<keyword evidence="8" id="KW-0812">Transmembrane</keyword>
<evidence type="ECO:0000256" key="7">
    <source>
        <dbReference type="PIRSR" id="PIRSR600223-1"/>
    </source>
</evidence>
<feature type="domain" description="Peptidase S26" evidence="9">
    <location>
        <begin position="26"/>
        <end position="211"/>
    </location>
</feature>
<dbReference type="GO" id="GO:0004252">
    <property type="term" value="F:serine-type endopeptidase activity"/>
    <property type="evidence" value="ECO:0007669"/>
    <property type="project" value="InterPro"/>
</dbReference>
<dbReference type="Gene3D" id="2.10.109.10">
    <property type="entry name" value="Umud Fragment, subunit A"/>
    <property type="match status" value="1"/>
</dbReference>
<comment type="catalytic activity">
    <reaction evidence="1 8">
        <text>Cleavage of hydrophobic, N-terminal signal or leader sequences from secreted and periplasmic proteins.</text>
        <dbReference type="EC" id="3.4.21.89"/>
    </reaction>
</comment>
<dbReference type="GeneID" id="96623612"/>
<dbReference type="PROSITE" id="PS00761">
    <property type="entry name" value="SPASE_I_3"/>
    <property type="match status" value="1"/>
</dbReference>
<evidence type="ECO:0000256" key="8">
    <source>
        <dbReference type="RuleBase" id="RU362042"/>
    </source>
</evidence>
<dbReference type="PANTHER" id="PTHR43390">
    <property type="entry name" value="SIGNAL PEPTIDASE I"/>
    <property type="match status" value="1"/>
</dbReference>
<keyword evidence="6 8" id="KW-0378">Hydrolase</keyword>
<dbReference type="PANTHER" id="PTHR43390:SF1">
    <property type="entry name" value="CHLOROPLAST PROCESSING PEPTIDASE"/>
    <property type="match status" value="1"/>
</dbReference>
<keyword evidence="8" id="KW-0472">Membrane</keyword>
<evidence type="ECO:0000256" key="6">
    <source>
        <dbReference type="ARBA" id="ARBA00022801"/>
    </source>
</evidence>
<gene>
    <name evidence="10" type="primary">lepB</name>
    <name evidence="10" type="ORF">IDM49_05135</name>
</gene>
<dbReference type="PROSITE" id="PS00501">
    <property type="entry name" value="SPASE_I_1"/>
    <property type="match status" value="1"/>
</dbReference>
<feature type="transmembrane region" description="Helical" evidence="8">
    <location>
        <begin position="24"/>
        <end position="49"/>
    </location>
</feature>
<dbReference type="KEGG" id="rter:IDM49_05135"/>
<dbReference type="InterPro" id="IPR036286">
    <property type="entry name" value="LexA/Signal_pep-like_sf"/>
</dbReference>
<dbReference type="InterPro" id="IPR019758">
    <property type="entry name" value="Pept_S26A_signal_pept_1_CS"/>
</dbReference>
<dbReference type="GO" id="GO:0006465">
    <property type="term" value="P:signal peptide processing"/>
    <property type="evidence" value="ECO:0007669"/>
    <property type="project" value="InterPro"/>
</dbReference>
<comment type="similarity">
    <text evidence="3 8">Belongs to the peptidase S26 family.</text>
</comment>
<evidence type="ECO:0000256" key="3">
    <source>
        <dbReference type="ARBA" id="ARBA00009370"/>
    </source>
</evidence>